<reference evidence="1 2" key="1">
    <citation type="submission" date="2017-01" db="EMBL/GenBank/DDBJ databases">
        <title>Novel large sulfur bacteria in the metagenomes of groundwater-fed chemosynthetic microbial mats in the Lake Huron basin.</title>
        <authorList>
            <person name="Sharrar A.M."/>
            <person name="Flood B.E."/>
            <person name="Bailey J.V."/>
            <person name="Jones D.S."/>
            <person name="Biddanda B."/>
            <person name="Ruberg S.A."/>
            <person name="Marcus D.N."/>
            <person name="Dick G.J."/>
        </authorList>
    </citation>
    <scope>NUCLEOTIDE SEQUENCE [LARGE SCALE GENOMIC DNA]</scope>
    <source>
        <strain evidence="1">A8</strain>
    </source>
</reference>
<gene>
    <name evidence="1" type="ORF">BWK73_04845</name>
</gene>
<name>A0A1Y1QXW7_9GAMM</name>
<accession>A0A1Y1QXW7</accession>
<organism evidence="1 2">
    <name type="scientific">Thiothrix lacustris</name>
    <dbReference type="NCBI Taxonomy" id="525917"/>
    <lineage>
        <taxon>Bacteria</taxon>
        <taxon>Pseudomonadati</taxon>
        <taxon>Pseudomonadota</taxon>
        <taxon>Gammaproteobacteria</taxon>
        <taxon>Thiotrichales</taxon>
        <taxon>Thiotrichaceae</taxon>
        <taxon>Thiothrix</taxon>
    </lineage>
</organism>
<dbReference type="Proteomes" id="UP000192491">
    <property type="component" value="Unassembled WGS sequence"/>
</dbReference>
<dbReference type="AlphaFoldDB" id="A0A1Y1QXW7"/>
<dbReference type="EMBL" id="MTEJ01000007">
    <property type="protein sequence ID" value="OQX16195.1"/>
    <property type="molecule type" value="Genomic_DNA"/>
</dbReference>
<comment type="caution">
    <text evidence="1">The sequence shown here is derived from an EMBL/GenBank/DDBJ whole genome shotgun (WGS) entry which is preliminary data.</text>
</comment>
<proteinExistence type="predicted"/>
<evidence type="ECO:0000313" key="1">
    <source>
        <dbReference type="EMBL" id="OQX16195.1"/>
    </source>
</evidence>
<evidence type="ECO:0000313" key="2">
    <source>
        <dbReference type="Proteomes" id="UP000192491"/>
    </source>
</evidence>
<sequence length="111" mass="12168">MLDISAEPLSVNSAIIVITLQLREIIRYVPTQSGNLNINGILYEREPLQIPAIPKTLNSMQRVSDESLPIMAAMADIDQIVQGVIDEVTPSIPALLEASLDRRIGAYLQSL</sequence>
<protein>
    <submittedName>
        <fullName evidence="1">Uncharacterized protein</fullName>
    </submittedName>
</protein>